<accession>A0A7Y0LAN3</accession>
<dbReference type="EMBL" id="JABBXH010000001">
    <property type="protein sequence ID" value="NMP30713.1"/>
    <property type="molecule type" value="Genomic_DNA"/>
</dbReference>
<dbReference type="PANTHER" id="PTHR40115:SF1">
    <property type="entry name" value="INNER MEMBRANE PROTEIN WITH PEPSY TM HELIX"/>
    <property type="match status" value="1"/>
</dbReference>
<gene>
    <name evidence="2" type="ORF">HII17_03975</name>
</gene>
<evidence type="ECO:0000313" key="2">
    <source>
        <dbReference type="EMBL" id="NMP30713.1"/>
    </source>
</evidence>
<sequence>MVKLPVHWVLIFNRLSTQKANEKRRLFTSSKAKQVFGLCRWLHIYISCALFSLLLFFCITGVTLNHPEWANTKPANTYTLALPIKFSTVNENDEYPLKQLQRHIELHTGLSNPRSIDLALDLGELTFDYPLPAGYAFVTVILEEQLIEVEHVEGDLLALLNDLHKGRHSGSFWSWIIDISAALMVLFTLTGIVILLQNAKHRRQATYLLLLGSFTPMVIYLLTVPRLIL</sequence>
<dbReference type="RefSeq" id="WP_169073992.1">
    <property type="nucleotide sequence ID" value="NZ_JABBXH010000001.1"/>
</dbReference>
<dbReference type="AlphaFoldDB" id="A0A7Y0LAN3"/>
<keyword evidence="3" id="KW-1185">Reference proteome</keyword>
<reference evidence="2 3" key="1">
    <citation type="submission" date="2020-04" db="EMBL/GenBank/DDBJ databases">
        <title>Thalassotalea sp. M1531, isolated from the surface of marine red alga.</title>
        <authorList>
            <person name="Pang L."/>
            <person name="Lu D.-C."/>
        </authorList>
    </citation>
    <scope>NUCLEOTIDE SEQUENCE [LARGE SCALE GENOMIC DNA]</scope>
    <source>
        <strain evidence="2 3">M1531</strain>
    </source>
</reference>
<feature type="transmembrane region" description="Helical" evidence="1">
    <location>
        <begin position="41"/>
        <end position="64"/>
    </location>
</feature>
<dbReference type="Pfam" id="PF16357">
    <property type="entry name" value="PepSY_TM_like_2"/>
    <property type="match status" value="1"/>
</dbReference>
<feature type="transmembrane region" description="Helical" evidence="1">
    <location>
        <begin position="172"/>
        <end position="196"/>
    </location>
</feature>
<evidence type="ECO:0008006" key="4">
    <source>
        <dbReference type="Google" id="ProtNLM"/>
    </source>
</evidence>
<keyword evidence="1" id="KW-0812">Transmembrane</keyword>
<dbReference type="PANTHER" id="PTHR40115">
    <property type="entry name" value="INNER MEMBRANE PROTEIN WITH PEPSY TM HELIX"/>
    <property type="match status" value="1"/>
</dbReference>
<name>A0A7Y0LAN3_9GAMM</name>
<comment type="caution">
    <text evidence="2">The sequence shown here is derived from an EMBL/GenBank/DDBJ whole genome shotgun (WGS) entry which is preliminary data.</text>
</comment>
<proteinExistence type="predicted"/>
<protein>
    <recommendedName>
        <fullName evidence="4">Peptidase</fullName>
    </recommendedName>
</protein>
<evidence type="ECO:0000256" key="1">
    <source>
        <dbReference type="SAM" id="Phobius"/>
    </source>
</evidence>
<evidence type="ECO:0000313" key="3">
    <source>
        <dbReference type="Proteomes" id="UP000568664"/>
    </source>
</evidence>
<keyword evidence="1" id="KW-0472">Membrane</keyword>
<dbReference type="InterPro" id="IPR032307">
    <property type="entry name" value="PepSY_TM-like_2"/>
</dbReference>
<organism evidence="2 3">
    <name type="scientific">Thalassotalea algicola</name>
    <dbReference type="NCBI Taxonomy" id="2716224"/>
    <lineage>
        <taxon>Bacteria</taxon>
        <taxon>Pseudomonadati</taxon>
        <taxon>Pseudomonadota</taxon>
        <taxon>Gammaproteobacteria</taxon>
        <taxon>Alteromonadales</taxon>
        <taxon>Colwelliaceae</taxon>
        <taxon>Thalassotalea</taxon>
    </lineage>
</organism>
<dbReference type="Proteomes" id="UP000568664">
    <property type="component" value="Unassembled WGS sequence"/>
</dbReference>
<feature type="transmembrane region" description="Helical" evidence="1">
    <location>
        <begin position="208"/>
        <end position="228"/>
    </location>
</feature>
<keyword evidence="1" id="KW-1133">Transmembrane helix</keyword>